<evidence type="ECO:0000256" key="4">
    <source>
        <dbReference type="ARBA" id="ARBA00023136"/>
    </source>
</evidence>
<dbReference type="PANTHER" id="PTHR13923:SF11">
    <property type="entry name" value="SECRETORY 31, ISOFORM D"/>
    <property type="match status" value="1"/>
</dbReference>
<dbReference type="PANTHER" id="PTHR13923">
    <property type="entry name" value="SEC31-RELATED PROTEIN"/>
    <property type="match status" value="1"/>
</dbReference>
<dbReference type="GO" id="GO:0005198">
    <property type="term" value="F:structural molecule activity"/>
    <property type="evidence" value="ECO:0007669"/>
    <property type="project" value="TreeGrafter"/>
</dbReference>
<evidence type="ECO:0000256" key="1">
    <source>
        <dbReference type="ARBA" id="ARBA00022448"/>
    </source>
</evidence>
<feature type="compositionally biased region" description="Low complexity" evidence="6">
    <location>
        <begin position="68"/>
        <end position="111"/>
    </location>
</feature>
<comment type="caution">
    <text evidence="8">The sequence shown here is derived from an EMBL/GenBank/DDBJ whole genome shotgun (WGS) entry which is preliminary data.</text>
</comment>
<evidence type="ECO:0000256" key="6">
    <source>
        <dbReference type="SAM" id="MobiDB-lite"/>
    </source>
</evidence>
<evidence type="ECO:0000259" key="7">
    <source>
        <dbReference type="Pfam" id="PF07304"/>
    </source>
</evidence>
<keyword evidence="4" id="KW-0472">Membrane</keyword>
<dbReference type="Pfam" id="PF07304">
    <property type="entry name" value="SRA1"/>
    <property type="match status" value="1"/>
</dbReference>
<dbReference type="InterPro" id="IPR040251">
    <property type="entry name" value="SEC31-like"/>
</dbReference>
<feature type="region of interest" description="Disordered" evidence="6">
    <location>
        <begin position="1"/>
        <end position="166"/>
    </location>
</feature>
<dbReference type="Gene3D" id="1.20.940.10">
    <property type="entry name" value="Functional domain of the splicing factor Prp18"/>
    <property type="match status" value="1"/>
</dbReference>
<organism evidence="8 9">
    <name type="scientific">Linnemannia schmuckeri</name>
    <dbReference type="NCBI Taxonomy" id="64567"/>
    <lineage>
        <taxon>Eukaryota</taxon>
        <taxon>Fungi</taxon>
        <taxon>Fungi incertae sedis</taxon>
        <taxon>Mucoromycota</taxon>
        <taxon>Mortierellomycotina</taxon>
        <taxon>Mortierellomycetes</taxon>
        <taxon>Mortierellales</taxon>
        <taxon>Mortierellaceae</taxon>
        <taxon>Linnemannia</taxon>
    </lineage>
</organism>
<dbReference type="EMBL" id="JAAAUQ010001678">
    <property type="protein sequence ID" value="KAF9136283.1"/>
    <property type="molecule type" value="Genomic_DNA"/>
</dbReference>
<feature type="domain" description="SRA1/Sec31" evidence="7">
    <location>
        <begin position="144"/>
        <end position="271"/>
    </location>
</feature>
<proteinExistence type="predicted"/>
<keyword evidence="1" id="KW-0813">Transport</keyword>
<keyword evidence="3" id="KW-0677">Repeat</keyword>
<dbReference type="GO" id="GO:0007029">
    <property type="term" value="P:endoplasmic reticulum organization"/>
    <property type="evidence" value="ECO:0007669"/>
    <property type="project" value="TreeGrafter"/>
</dbReference>
<gene>
    <name evidence="8" type="primary">SEC31_2</name>
    <name evidence="8" type="ORF">BG015_003171</name>
</gene>
<comment type="subcellular location">
    <subcellularLocation>
        <location evidence="5">Endomembrane system</location>
        <topology evidence="5">Peripheral membrane protein</topology>
        <orientation evidence="5">Cytoplasmic side</orientation>
    </subcellularLocation>
</comment>
<reference evidence="8" key="1">
    <citation type="journal article" date="2020" name="Fungal Divers.">
        <title>Resolving the Mortierellaceae phylogeny through synthesis of multi-gene phylogenetics and phylogenomics.</title>
        <authorList>
            <person name="Vandepol N."/>
            <person name="Liber J."/>
            <person name="Desiro A."/>
            <person name="Na H."/>
            <person name="Kennedy M."/>
            <person name="Barry K."/>
            <person name="Grigoriev I.V."/>
            <person name="Miller A.N."/>
            <person name="O'Donnell K."/>
            <person name="Stajich J.E."/>
            <person name="Bonito G."/>
        </authorList>
    </citation>
    <scope>NUCLEOTIDE SEQUENCE</scope>
    <source>
        <strain evidence="8">NRRL 6426</strain>
    </source>
</reference>
<dbReference type="GO" id="GO:0030127">
    <property type="term" value="C:COPII vesicle coat"/>
    <property type="evidence" value="ECO:0007669"/>
    <property type="project" value="TreeGrafter"/>
</dbReference>
<keyword evidence="9" id="KW-1185">Reference proteome</keyword>
<evidence type="ECO:0000256" key="3">
    <source>
        <dbReference type="ARBA" id="ARBA00022737"/>
    </source>
</evidence>
<evidence type="ECO:0000256" key="2">
    <source>
        <dbReference type="ARBA" id="ARBA00022574"/>
    </source>
</evidence>
<evidence type="ECO:0000313" key="8">
    <source>
        <dbReference type="EMBL" id="KAF9136283.1"/>
    </source>
</evidence>
<protein>
    <submittedName>
        <fullName evidence="8">Protein transport protein S31</fullName>
    </submittedName>
</protein>
<dbReference type="OrthoDB" id="542917at2759"/>
<feature type="compositionally biased region" description="Gly residues" evidence="6">
    <location>
        <begin position="122"/>
        <end position="131"/>
    </location>
</feature>
<dbReference type="GO" id="GO:0090110">
    <property type="term" value="P:COPII-coated vesicle cargo loading"/>
    <property type="evidence" value="ECO:0007669"/>
    <property type="project" value="TreeGrafter"/>
</dbReference>
<evidence type="ECO:0000256" key="5">
    <source>
        <dbReference type="ARBA" id="ARBA00029433"/>
    </source>
</evidence>
<feature type="compositionally biased region" description="Pro residues" evidence="6">
    <location>
        <begin position="1"/>
        <end position="26"/>
    </location>
</feature>
<evidence type="ECO:0000313" key="9">
    <source>
        <dbReference type="Proteomes" id="UP000748756"/>
    </source>
</evidence>
<feature type="compositionally biased region" description="Pro residues" evidence="6">
    <location>
        <begin position="145"/>
        <end position="154"/>
    </location>
</feature>
<dbReference type="GO" id="GO:0070971">
    <property type="term" value="C:endoplasmic reticulum exit site"/>
    <property type="evidence" value="ECO:0007669"/>
    <property type="project" value="TreeGrafter"/>
</dbReference>
<sequence length="273" mass="29252">MGGTPPPPATGYGQPPQPTALPPPPMMGARPAATASPYSPVPAASHLPPPPTNAGNAMSPRYANQRAQQPGNFQNFGNQATTPQPTNTYAPPAQQQQQQYQQQQQQGYGQASTSPYAPQQNLGGGPMGGMASGMPQVLQQRPLTPAAPPTPPEPVKSRHPAGDRSHIPAGQKLIFTVLASELALARQYVTPATKRSLDDAEKKLNMLFDMLNNEEVSAPVVDQMLLLAQALQSKNYNSAYQIHLELHSTRTNEVSSWMTGVKRVIVDNAKIQQ</sequence>
<keyword evidence="2" id="KW-0853">WD repeat</keyword>
<accession>A0A9P5RN25</accession>
<dbReference type="InterPro" id="IPR009917">
    <property type="entry name" value="SRA1/Sec31"/>
</dbReference>
<dbReference type="Proteomes" id="UP000748756">
    <property type="component" value="Unassembled WGS sequence"/>
</dbReference>
<name>A0A9P5RN25_9FUNG</name>
<dbReference type="AlphaFoldDB" id="A0A9P5RN25"/>
<feature type="compositionally biased region" description="Low complexity" evidence="6">
    <location>
        <begin position="27"/>
        <end position="46"/>
    </location>
</feature>